<dbReference type="InterPro" id="IPR050796">
    <property type="entry name" value="SCF_F-box_component"/>
</dbReference>
<reference evidence="2" key="1">
    <citation type="submission" date="2022-02" db="EMBL/GenBank/DDBJ databases">
        <authorList>
            <person name="Henning P.M."/>
            <person name="McCubbin A.G."/>
            <person name="Shore J.S."/>
        </authorList>
    </citation>
    <scope>NUCLEOTIDE SEQUENCE</scope>
    <source>
        <strain evidence="2">F60SS</strain>
        <tissue evidence="2">Leaves</tissue>
    </source>
</reference>
<keyword evidence="3" id="KW-1185">Reference proteome</keyword>
<dbReference type="Proteomes" id="UP001141552">
    <property type="component" value="Unassembled WGS sequence"/>
</dbReference>
<dbReference type="EMBL" id="JAKUCV010003920">
    <property type="protein sequence ID" value="KAJ4837158.1"/>
    <property type="molecule type" value="Genomic_DNA"/>
</dbReference>
<evidence type="ECO:0000313" key="3">
    <source>
        <dbReference type="Proteomes" id="UP001141552"/>
    </source>
</evidence>
<dbReference type="AlphaFoldDB" id="A0A9Q0FTB2"/>
<comment type="caution">
    <text evidence="2">The sequence shown here is derived from an EMBL/GenBank/DDBJ whole genome shotgun (WGS) entry which is preliminary data.</text>
</comment>
<reference evidence="2" key="2">
    <citation type="journal article" date="2023" name="Plants (Basel)">
        <title>Annotation of the Turnera subulata (Passifloraceae) Draft Genome Reveals the S-Locus Evolved after the Divergence of Turneroideae from Passifloroideae in a Stepwise Manner.</title>
        <authorList>
            <person name="Henning P.M."/>
            <person name="Roalson E.H."/>
            <person name="Mir W."/>
            <person name="McCubbin A.G."/>
            <person name="Shore J.S."/>
        </authorList>
    </citation>
    <scope>NUCLEOTIDE SEQUENCE</scope>
    <source>
        <strain evidence="2">F60SS</strain>
    </source>
</reference>
<protein>
    <recommendedName>
        <fullName evidence="1">F-box domain-containing protein</fullName>
    </recommendedName>
</protein>
<evidence type="ECO:0000313" key="2">
    <source>
        <dbReference type="EMBL" id="KAJ4837158.1"/>
    </source>
</evidence>
<gene>
    <name evidence="2" type="ORF">Tsubulata_051123</name>
</gene>
<feature type="domain" description="F-box" evidence="1">
    <location>
        <begin position="45"/>
        <end position="79"/>
    </location>
</feature>
<organism evidence="2 3">
    <name type="scientific">Turnera subulata</name>
    <dbReference type="NCBI Taxonomy" id="218843"/>
    <lineage>
        <taxon>Eukaryota</taxon>
        <taxon>Viridiplantae</taxon>
        <taxon>Streptophyta</taxon>
        <taxon>Embryophyta</taxon>
        <taxon>Tracheophyta</taxon>
        <taxon>Spermatophyta</taxon>
        <taxon>Magnoliopsida</taxon>
        <taxon>eudicotyledons</taxon>
        <taxon>Gunneridae</taxon>
        <taxon>Pentapetalae</taxon>
        <taxon>rosids</taxon>
        <taxon>fabids</taxon>
        <taxon>Malpighiales</taxon>
        <taxon>Passifloraceae</taxon>
        <taxon>Turnera</taxon>
    </lineage>
</organism>
<dbReference type="Pfam" id="PF00646">
    <property type="entry name" value="F-box"/>
    <property type="match status" value="1"/>
</dbReference>
<dbReference type="PANTHER" id="PTHR31672:SF13">
    <property type="entry name" value="F-BOX PROTEIN CPR30-LIKE"/>
    <property type="match status" value="1"/>
</dbReference>
<dbReference type="PANTHER" id="PTHR31672">
    <property type="entry name" value="BNACNNG10540D PROTEIN"/>
    <property type="match status" value="1"/>
</dbReference>
<dbReference type="InterPro" id="IPR036047">
    <property type="entry name" value="F-box-like_dom_sf"/>
</dbReference>
<dbReference type="SUPFAM" id="SSF81383">
    <property type="entry name" value="F-box domain"/>
    <property type="match status" value="1"/>
</dbReference>
<name>A0A9Q0FTB2_9ROSI</name>
<evidence type="ECO:0000259" key="1">
    <source>
        <dbReference type="Pfam" id="PF00646"/>
    </source>
</evidence>
<dbReference type="OrthoDB" id="813179at2759"/>
<proteinExistence type="predicted"/>
<sequence length="266" mass="30105">MTMSRDGNKTGWGLVPFPSSSSSSSNTWFPSPSSDLSNFSVGDYLVVEILCRLPSIKWVVRCMCVSKGWYRIISSHYFVRRFINHHINSANAKQEEEEDDQDSEGNNNNNVLTVRARCHLPRGDYQSSPSPIVISMVVSIQEGVKEVATIDIYTSETGKWCRFPLADVLQRVRIGSLLSNVVSLNGKLHWYNGEVVVAFDPFNTRRTCFIQVSSDIQNKPAGDRTPFYSLSVCLGSLRCWQLVFKTILAPLLLHHPQWKRKVLYLG</sequence>
<dbReference type="InterPro" id="IPR001810">
    <property type="entry name" value="F-box_dom"/>
</dbReference>
<accession>A0A9Q0FTB2</accession>
<feature type="non-terminal residue" evidence="2">
    <location>
        <position position="266"/>
    </location>
</feature>